<evidence type="ECO:0000313" key="1">
    <source>
        <dbReference type="EMBL" id="OEE75987.1"/>
    </source>
</evidence>
<keyword evidence="2" id="KW-1185">Reference proteome</keyword>
<reference evidence="1 2" key="1">
    <citation type="journal article" date="2012" name="Science">
        <title>Ecological populations of bacteria act as socially cohesive units of antibiotic production and resistance.</title>
        <authorList>
            <person name="Cordero O.X."/>
            <person name="Wildschutte H."/>
            <person name="Kirkup B."/>
            <person name="Proehl S."/>
            <person name="Ngo L."/>
            <person name="Hussain F."/>
            <person name="Le Roux F."/>
            <person name="Mincer T."/>
            <person name="Polz M.F."/>
        </authorList>
    </citation>
    <scope>NUCLEOTIDE SEQUENCE [LARGE SCALE GENOMIC DNA]</scope>
    <source>
        <strain evidence="1 2">FF-238</strain>
    </source>
</reference>
<gene>
    <name evidence="1" type="ORF">A130_16020</name>
</gene>
<evidence type="ECO:0000313" key="2">
    <source>
        <dbReference type="Proteomes" id="UP000094165"/>
    </source>
</evidence>
<dbReference type="EMBL" id="AJYW02000129">
    <property type="protein sequence ID" value="OEE75987.1"/>
    <property type="molecule type" value="Genomic_DNA"/>
</dbReference>
<dbReference type="Proteomes" id="UP000094165">
    <property type="component" value="Unassembled WGS sequence"/>
</dbReference>
<protein>
    <submittedName>
        <fullName evidence="1">Uncharacterized protein</fullName>
    </submittedName>
</protein>
<accession>A0A1E5CYT7</accession>
<dbReference type="AlphaFoldDB" id="A0A1E5CYT7"/>
<organism evidence="1 2">
    <name type="scientific">Vibrio genomosp. F6 str. FF-238</name>
    <dbReference type="NCBI Taxonomy" id="1191298"/>
    <lineage>
        <taxon>Bacteria</taxon>
        <taxon>Pseudomonadati</taxon>
        <taxon>Pseudomonadota</taxon>
        <taxon>Gammaproteobacteria</taxon>
        <taxon>Vibrionales</taxon>
        <taxon>Vibrionaceae</taxon>
        <taxon>Vibrio</taxon>
    </lineage>
</organism>
<proteinExistence type="predicted"/>
<sequence length="426" mass="46358">MMKHQHGAITLLITSVLLLCALILTLGSYRSVFYQIKRAQNEVVARQQHWQAEGGLECAFTKVYQDRDMTQLTAAASVGYFSTQCSSPLNLHQIVSTPVIVGKSYQLSAKVLSTSGSHITKTLRFKSDKGKGAIQTESSIKIIADASVEIAPEVNDEVLSNGAFDCTAMRFKDTVEFIANGNTLQTTLPIDTPADFTECNDYTSLSSNALITQAGSVPLGAFMSDFKHDADIDTFYNYFGMKKTPANLASVKADYFHIDLTSGGNCATLVKSAFDNGKEKVWVYGDCVISPNLSVMDGAGVITPRSLVVENGVFVTYGANVFDGSFYHLVDMSMFDDPDTSGTDLDLLPAHWASLTLPPGFDISLIEANSIYIDTGSFFPKGGIFLDTPNGLSTIKGSLNLDFTNSYNPFDEPSTVVWQRGSWHDF</sequence>
<dbReference type="RefSeq" id="WP_017054033.1">
    <property type="nucleotide sequence ID" value="NZ_AJYW02000129.1"/>
</dbReference>
<name>A0A1E5CYT7_9VIBR</name>
<comment type="caution">
    <text evidence="1">The sequence shown here is derived from an EMBL/GenBank/DDBJ whole genome shotgun (WGS) entry which is preliminary data.</text>
</comment>